<evidence type="ECO:0000256" key="11">
    <source>
        <dbReference type="ARBA" id="ARBA00022833"/>
    </source>
</evidence>
<reference evidence="17" key="1">
    <citation type="submission" date="2022-07" db="EMBL/GenBank/DDBJ databases">
        <authorList>
            <person name="Trinca V."/>
            <person name="Uliana J.V.C."/>
            <person name="Torres T.T."/>
            <person name="Ward R.J."/>
            <person name="Monesi N."/>
        </authorList>
    </citation>
    <scope>NUCLEOTIDE SEQUENCE</scope>
    <source>
        <strain evidence="17">HSMRA1968</strain>
        <tissue evidence="17">Whole embryos</tissue>
    </source>
</reference>
<comment type="catalytic activity">
    <reaction evidence="1">
        <text>D-ribulose 5-phosphate = D-xylulose 5-phosphate</text>
        <dbReference type="Rhea" id="RHEA:13677"/>
        <dbReference type="ChEBI" id="CHEBI:57737"/>
        <dbReference type="ChEBI" id="CHEBI:58121"/>
        <dbReference type="EC" id="5.1.3.1"/>
    </reaction>
</comment>
<feature type="binding site" evidence="15">
    <location>
        <position position="45"/>
    </location>
    <ligand>
        <name>a divalent metal cation</name>
        <dbReference type="ChEBI" id="CHEBI:60240"/>
    </ligand>
</feature>
<sequence length="233" mass="25596">ETGDKNFHSTIIMKAKIGPSILNADLSQLYEESEKLLQNGADYLHLDVMDGHFVPNLTFGHPVVKCLRNKIKDAFFETHMMVSKPEEWVESMADAGVDQYTFHIEPVEGQVAKICRQVREAGMKVGLALKPGTDVEVVKEFIPMADMVLIMTVEPGFGGQKFMGDMMPKVKWLRENYPSLDIEVDGGVGPDTIQACANAGANMIVSGSAIIRANDQKEVISLLKKTVEGVING</sequence>
<evidence type="ECO:0000313" key="18">
    <source>
        <dbReference type="Proteomes" id="UP001151699"/>
    </source>
</evidence>
<name>A0A9Q0N059_9DIPT</name>
<evidence type="ECO:0000256" key="13">
    <source>
        <dbReference type="ARBA" id="ARBA00029933"/>
    </source>
</evidence>
<dbReference type="FunFam" id="3.20.20.70:FF:000074">
    <property type="entry name" value="Ribulose-phosphate 3-epimerase"/>
    <property type="match status" value="1"/>
</dbReference>
<dbReference type="SUPFAM" id="SSF51366">
    <property type="entry name" value="Ribulose-phoshate binding barrel"/>
    <property type="match status" value="1"/>
</dbReference>
<evidence type="ECO:0000256" key="1">
    <source>
        <dbReference type="ARBA" id="ARBA00001782"/>
    </source>
</evidence>
<evidence type="ECO:0000256" key="9">
    <source>
        <dbReference type="ARBA" id="ARBA00013920"/>
    </source>
</evidence>
<dbReference type="PROSITE" id="PS01086">
    <property type="entry name" value="RIBUL_P_3_EPIMER_2"/>
    <property type="match status" value="1"/>
</dbReference>
<keyword evidence="11 15" id="KW-0862">Zinc</keyword>
<dbReference type="AlphaFoldDB" id="A0A9Q0N059"/>
<feature type="binding site" evidence="16">
    <location>
        <position position="187"/>
    </location>
    <ligand>
        <name>substrate</name>
    </ligand>
</feature>
<comment type="cofactor">
    <cofactor evidence="5">
        <name>Fe(2+)</name>
        <dbReference type="ChEBI" id="CHEBI:29033"/>
    </cofactor>
</comment>
<comment type="pathway">
    <text evidence="6">Carbohydrate degradation; pentose phosphate pathway; D-xylulose 5-phosphate from D-ribulose 5-phosphate (non-oxidative stage): step 1/1.</text>
</comment>
<comment type="cofactor">
    <cofactor evidence="2">
        <name>Mn(2+)</name>
        <dbReference type="ChEBI" id="CHEBI:29035"/>
    </cofactor>
</comment>
<feature type="binding site" evidence="15">
    <location>
        <position position="47"/>
    </location>
    <ligand>
        <name>a divalent metal cation</name>
        <dbReference type="ChEBI" id="CHEBI:60240"/>
    </ligand>
</feature>
<comment type="cofactor">
    <cofactor evidence="15">
        <name>a divalent metal cation</name>
        <dbReference type="ChEBI" id="CHEBI:60240"/>
    </cofactor>
    <text evidence="15">Binds 1 divalent metal cation per subunit.</text>
</comment>
<dbReference type="GO" id="GO:0046872">
    <property type="term" value="F:metal ion binding"/>
    <property type="evidence" value="ECO:0007669"/>
    <property type="project" value="UniProtKB-KW"/>
</dbReference>
<dbReference type="InterPro" id="IPR013785">
    <property type="entry name" value="Aldolase_TIM"/>
</dbReference>
<evidence type="ECO:0000256" key="12">
    <source>
        <dbReference type="ARBA" id="ARBA00023235"/>
    </source>
</evidence>
<evidence type="ECO:0000256" key="14">
    <source>
        <dbReference type="PIRSR" id="PIRSR001461-1"/>
    </source>
</evidence>
<protein>
    <recommendedName>
        <fullName evidence="9">Ribulose-phosphate 3-epimerase</fullName>
        <ecNumber evidence="8">5.1.3.1</ecNumber>
    </recommendedName>
    <alternativeName>
        <fullName evidence="13">RPE</fullName>
    </alternativeName>
</protein>
<keyword evidence="18" id="KW-1185">Reference proteome</keyword>
<feature type="active site" description="Proton acceptor" evidence="14">
    <location>
        <position position="47"/>
    </location>
</feature>
<comment type="caution">
    <text evidence="17">The sequence shown here is derived from an EMBL/GenBank/DDBJ whole genome shotgun (WGS) entry which is preliminary data.</text>
</comment>
<comment type="similarity">
    <text evidence="7">Belongs to the ribulose-phosphate 3-epimerase family.</text>
</comment>
<feature type="active site" description="Proton donor" evidence="14">
    <location>
        <position position="185"/>
    </location>
</feature>
<evidence type="ECO:0000256" key="16">
    <source>
        <dbReference type="PIRSR" id="PIRSR001461-3"/>
    </source>
</evidence>
<feature type="binding site" evidence="16">
    <location>
        <begin position="207"/>
        <end position="208"/>
    </location>
    <ligand>
        <name>substrate</name>
    </ligand>
</feature>
<feature type="non-terminal residue" evidence="17">
    <location>
        <position position="1"/>
    </location>
</feature>
<keyword evidence="10 15" id="KW-0479">Metal-binding</keyword>
<evidence type="ECO:0000313" key="17">
    <source>
        <dbReference type="EMBL" id="KAJ6641149.1"/>
    </source>
</evidence>
<dbReference type="HAMAP" id="MF_02227">
    <property type="entry name" value="RPE"/>
    <property type="match status" value="1"/>
</dbReference>
<dbReference type="GO" id="GO:0004750">
    <property type="term" value="F:D-ribulose-phosphate 3-epimerase activity"/>
    <property type="evidence" value="ECO:0007669"/>
    <property type="project" value="UniProtKB-EC"/>
</dbReference>
<dbReference type="EMBL" id="WJQU01000002">
    <property type="protein sequence ID" value="KAJ6641149.1"/>
    <property type="molecule type" value="Genomic_DNA"/>
</dbReference>
<dbReference type="NCBIfam" id="NF004076">
    <property type="entry name" value="PRK05581.1-4"/>
    <property type="match status" value="1"/>
</dbReference>
<accession>A0A9Q0N059</accession>
<feature type="binding site" evidence="16">
    <location>
        <begin position="156"/>
        <end position="159"/>
    </location>
    <ligand>
        <name>substrate</name>
    </ligand>
</feature>
<feature type="binding site" evidence="15">
    <location>
        <position position="79"/>
    </location>
    <ligand>
        <name>a divalent metal cation</name>
        <dbReference type="ChEBI" id="CHEBI:60240"/>
    </ligand>
</feature>
<evidence type="ECO:0000256" key="5">
    <source>
        <dbReference type="ARBA" id="ARBA00001954"/>
    </source>
</evidence>
<dbReference type="InterPro" id="IPR026019">
    <property type="entry name" value="Ribul_P_3_epim"/>
</dbReference>
<dbReference type="GO" id="GO:0005975">
    <property type="term" value="P:carbohydrate metabolic process"/>
    <property type="evidence" value="ECO:0007669"/>
    <property type="project" value="InterPro"/>
</dbReference>
<evidence type="ECO:0000256" key="3">
    <source>
        <dbReference type="ARBA" id="ARBA00001941"/>
    </source>
</evidence>
<dbReference type="Gene3D" id="3.20.20.70">
    <property type="entry name" value="Aldolase class I"/>
    <property type="match status" value="1"/>
</dbReference>
<dbReference type="CDD" id="cd00429">
    <property type="entry name" value="RPE"/>
    <property type="match status" value="1"/>
</dbReference>
<feature type="binding site" evidence="15">
    <location>
        <position position="185"/>
    </location>
    <ligand>
        <name>a divalent metal cation</name>
        <dbReference type="ChEBI" id="CHEBI:60240"/>
    </ligand>
</feature>
<evidence type="ECO:0000256" key="4">
    <source>
        <dbReference type="ARBA" id="ARBA00001947"/>
    </source>
</evidence>
<evidence type="ECO:0000256" key="7">
    <source>
        <dbReference type="ARBA" id="ARBA00009541"/>
    </source>
</evidence>
<comment type="cofactor">
    <cofactor evidence="3">
        <name>Co(2+)</name>
        <dbReference type="ChEBI" id="CHEBI:48828"/>
    </cofactor>
</comment>
<keyword evidence="12" id="KW-0413">Isomerase</keyword>
<dbReference type="OrthoDB" id="1927044at2759"/>
<evidence type="ECO:0000256" key="15">
    <source>
        <dbReference type="PIRSR" id="PIRSR001461-2"/>
    </source>
</evidence>
<feature type="binding site" evidence="16">
    <location>
        <position position="20"/>
    </location>
    <ligand>
        <name>substrate</name>
    </ligand>
</feature>
<evidence type="ECO:0000256" key="10">
    <source>
        <dbReference type="ARBA" id="ARBA00022723"/>
    </source>
</evidence>
<dbReference type="InterPro" id="IPR011060">
    <property type="entry name" value="RibuloseP-bd_barrel"/>
</dbReference>
<evidence type="ECO:0000256" key="6">
    <source>
        <dbReference type="ARBA" id="ARBA00005016"/>
    </source>
</evidence>
<dbReference type="InterPro" id="IPR000056">
    <property type="entry name" value="Ribul_P_3_epim-like"/>
</dbReference>
<dbReference type="PANTHER" id="PTHR11749">
    <property type="entry name" value="RIBULOSE-5-PHOSPHATE-3-EPIMERASE"/>
    <property type="match status" value="1"/>
</dbReference>
<keyword evidence="15" id="KW-0170">Cobalt</keyword>
<dbReference type="PROSITE" id="PS01085">
    <property type="entry name" value="RIBUL_P_3_EPIMER_1"/>
    <property type="match status" value="1"/>
</dbReference>
<comment type="cofactor">
    <cofactor evidence="4">
        <name>Zn(2+)</name>
        <dbReference type="ChEBI" id="CHEBI:29105"/>
    </cofactor>
</comment>
<feature type="binding site" evidence="16">
    <location>
        <position position="79"/>
    </location>
    <ligand>
        <name>substrate</name>
    </ligand>
</feature>
<keyword evidence="15" id="KW-0464">Manganese</keyword>
<dbReference type="GO" id="GO:0006098">
    <property type="term" value="P:pentose-phosphate shunt"/>
    <property type="evidence" value="ECO:0007669"/>
    <property type="project" value="InterPro"/>
</dbReference>
<dbReference type="NCBIfam" id="TIGR01163">
    <property type="entry name" value="rpe"/>
    <property type="match status" value="1"/>
</dbReference>
<dbReference type="Pfam" id="PF00834">
    <property type="entry name" value="Ribul_P_3_epim"/>
    <property type="match status" value="1"/>
</dbReference>
<proteinExistence type="inferred from homology"/>
<evidence type="ECO:0000256" key="2">
    <source>
        <dbReference type="ARBA" id="ARBA00001936"/>
    </source>
</evidence>
<dbReference type="Proteomes" id="UP001151699">
    <property type="component" value="Chromosome B"/>
</dbReference>
<evidence type="ECO:0000256" key="8">
    <source>
        <dbReference type="ARBA" id="ARBA00013188"/>
    </source>
</evidence>
<dbReference type="EC" id="5.1.3.1" evidence="8"/>
<organism evidence="17 18">
    <name type="scientific">Pseudolycoriella hygida</name>
    <dbReference type="NCBI Taxonomy" id="35572"/>
    <lineage>
        <taxon>Eukaryota</taxon>
        <taxon>Metazoa</taxon>
        <taxon>Ecdysozoa</taxon>
        <taxon>Arthropoda</taxon>
        <taxon>Hexapoda</taxon>
        <taxon>Insecta</taxon>
        <taxon>Pterygota</taxon>
        <taxon>Neoptera</taxon>
        <taxon>Endopterygota</taxon>
        <taxon>Diptera</taxon>
        <taxon>Nematocera</taxon>
        <taxon>Sciaroidea</taxon>
        <taxon>Sciaridae</taxon>
        <taxon>Pseudolycoriella</taxon>
    </lineage>
</organism>
<gene>
    <name evidence="17" type="primary">Rpe</name>
    <name evidence="17" type="ORF">Bhyg_06084</name>
</gene>
<dbReference type="PIRSF" id="PIRSF001461">
    <property type="entry name" value="RPE"/>
    <property type="match status" value="1"/>
</dbReference>